<dbReference type="CDD" id="cd04196">
    <property type="entry name" value="GT_2_like_d"/>
    <property type="match status" value="1"/>
</dbReference>
<dbReference type="SUPFAM" id="SSF53448">
    <property type="entry name" value="Nucleotide-diphospho-sugar transferases"/>
    <property type="match status" value="1"/>
</dbReference>
<dbReference type="PANTHER" id="PTHR43685">
    <property type="entry name" value="GLYCOSYLTRANSFERASE"/>
    <property type="match status" value="1"/>
</dbReference>
<keyword evidence="2" id="KW-0472">Membrane</keyword>
<accession>A0ABR7ZAL4</accession>
<keyword evidence="3" id="KW-0328">Glycosyltransferase</keyword>
<reference evidence="6 7" key="1">
    <citation type="journal article" date="2020" name="Insects">
        <title>Bacteria Belonging to Pseudomonas typographi sp. nov. from the Bark Beetle Ips typographus Have Genomic Potential to Aid in the Host Ecology.</title>
        <authorList>
            <person name="Peral-Aranega E."/>
            <person name="Saati-Santamaria Z."/>
            <person name="Kolarik M."/>
            <person name="Rivas R."/>
            <person name="Garcia-Fraile P."/>
        </authorList>
    </citation>
    <scope>NUCLEOTIDE SEQUENCE [LARGE SCALE GENOMIC DNA]</scope>
    <source>
        <strain evidence="6 7">CA3A</strain>
    </source>
</reference>
<dbReference type="EMBL" id="JAAOCA010000067">
    <property type="protein sequence ID" value="MBD1602361.1"/>
    <property type="molecule type" value="Genomic_DNA"/>
</dbReference>
<dbReference type="InterPro" id="IPR029044">
    <property type="entry name" value="Nucleotide-diphossugar_trans"/>
</dbReference>
<name>A0ABR7ZAL4_9PSED</name>
<comment type="similarity">
    <text evidence="1">Belongs to the glycosyltransferase 2 family.</text>
</comment>
<evidence type="ECO:0000256" key="1">
    <source>
        <dbReference type="ARBA" id="ARBA00006739"/>
    </source>
</evidence>
<keyword evidence="2" id="KW-1003">Cell membrane</keyword>
<feature type="domain" description="Glycosyltransferase 2-like" evidence="5">
    <location>
        <begin position="25"/>
        <end position="130"/>
    </location>
</feature>
<dbReference type="InterPro" id="IPR001173">
    <property type="entry name" value="Glyco_trans_2-like"/>
</dbReference>
<dbReference type="PANTHER" id="PTHR43685:SF5">
    <property type="entry name" value="GLYCOSYLTRANSFERASE EPSE-RELATED"/>
    <property type="match status" value="1"/>
</dbReference>
<evidence type="ECO:0000259" key="5">
    <source>
        <dbReference type="Pfam" id="PF00535"/>
    </source>
</evidence>
<protein>
    <submittedName>
        <fullName evidence="6">Glycosyltransferase family 2 protein</fullName>
    </submittedName>
</protein>
<sequence>MGLTDFREAMTGNNGVSQGAPVVAILMCTYNGDQYISDQLNSIISQTYPAWKIFVADDGSSDSTLSILQKYQAQFPGRIEIYEGPGKGVARNFWSLVIDARVQGDFYAFCDQDDIWMPSKLERGVEKLKGYAQHPALYCGRTCLVSSEGKTIGFSPLYSKVACFQNALVQNIASGNTMMFNHPALALFRSINLDGVDIVMHDWLAYLIVSAMGGKIVYDHFPYVRYRQHGSNLVGAGNGTVAKLKRVFLMYRGQHKTWNAKNCKLLLAIIGIMPAQSRRTFKEFLCARTVVGWPSLQHLWRSGVYRQTVAGNLSLYAAAFLGKL</sequence>
<gene>
    <name evidence="6" type="ORF">HAQ05_27140</name>
</gene>
<dbReference type="RefSeq" id="WP_190427266.1">
    <property type="nucleotide sequence ID" value="NZ_JAAOCA010000067.1"/>
</dbReference>
<dbReference type="Pfam" id="PF00535">
    <property type="entry name" value="Glycos_transf_2"/>
    <property type="match status" value="1"/>
</dbReference>
<evidence type="ECO:0000256" key="2">
    <source>
        <dbReference type="ARBA" id="ARBA00022519"/>
    </source>
</evidence>
<evidence type="ECO:0000313" key="6">
    <source>
        <dbReference type="EMBL" id="MBD1602361.1"/>
    </source>
</evidence>
<proteinExistence type="inferred from homology"/>
<evidence type="ECO:0000313" key="7">
    <source>
        <dbReference type="Proteomes" id="UP000805841"/>
    </source>
</evidence>
<keyword evidence="4" id="KW-0808">Transferase</keyword>
<dbReference type="Proteomes" id="UP000805841">
    <property type="component" value="Unassembled WGS sequence"/>
</dbReference>
<dbReference type="InterPro" id="IPR050834">
    <property type="entry name" value="Glycosyltransf_2"/>
</dbReference>
<keyword evidence="7" id="KW-1185">Reference proteome</keyword>
<evidence type="ECO:0000256" key="3">
    <source>
        <dbReference type="ARBA" id="ARBA00022676"/>
    </source>
</evidence>
<dbReference type="Gene3D" id="3.90.550.10">
    <property type="entry name" value="Spore Coat Polysaccharide Biosynthesis Protein SpsA, Chain A"/>
    <property type="match status" value="1"/>
</dbReference>
<organism evidence="6 7">
    <name type="scientific">Pseudomonas typographi</name>
    <dbReference type="NCBI Taxonomy" id="2715964"/>
    <lineage>
        <taxon>Bacteria</taxon>
        <taxon>Pseudomonadati</taxon>
        <taxon>Pseudomonadota</taxon>
        <taxon>Gammaproteobacteria</taxon>
        <taxon>Pseudomonadales</taxon>
        <taxon>Pseudomonadaceae</taxon>
        <taxon>Pseudomonas</taxon>
    </lineage>
</organism>
<evidence type="ECO:0000256" key="4">
    <source>
        <dbReference type="ARBA" id="ARBA00022679"/>
    </source>
</evidence>
<comment type="caution">
    <text evidence="6">The sequence shown here is derived from an EMBL/GenBank/DDBJ whole genome shotgun (WGS) entry which is preliminary data.</text>
</comment>
<keyword evidence="2" id="KW-0997">Cell inner membrane</keyword>